<feature type="transmembrane region" description="Helical" evidence="5">
    <location>
        <begin position="310"/>
        <end position="330"/>
    </location>
</feature>
<dbReference type="KEGG" id="aup:AsAng_0045300"/>
<comment type="subcellular location">
    <subcellularLocation>
        <location evidence="1">Membrane</location>
        <topology evidence="1">Multi-pass membrane protein</topology>
    </subcellularLocation>
</comment>
<accession>A0A915YIE5</accession>
<keyword evidence="2 5" id="KW-0812">Transmembrane</keyword>
<evidence type="ECO:0000256" key="1">
    <source>
        <dbReference type="ARBA" id="ARBA00004141"/>
    </source>
</evidence>
<dbReference type="AlphaFoldDB" id="A0A915YIE5"/>
<name>A0A915YIE5_9BACT</name>
<dbReference type="GO" id="GO:0140359">
    <property type="term" value="F:ABC-type transporter activity"/>
    <property type="evidence" value="ECO:0007669"/>
    <property type="project" value="InterPro"/>
</dbReference>
<dbReference type="InterPro" id="IPR013525">
    <property type="entry name" value="ABC2_TM"/>
</dbReference>
<evidence type="ECO:0000259" key="6">
    <source>
        <dbReference type="Pfam" id="PF12698"/>
    </source>
</evidence>
<dbReference type="Proteomes" id="UP001060919">
    <property type="component" value="Chromosome"/>
</dbReference>
<reference evidence="7" key="1">
    <citation type="submission" date="2022-09" db="EMBL/GenBank/DDBJ databases">
        <title>Aureispira anguillicida sp. nov., isolated from Leptocephalus of Japanese eel Anguilla japonica.</title>
        <authorList>
            <person name="Yuasa K."/>
            <person name="Mekata T."/>
            <person name="Ikunari K."/>
        </authorList>
    </citation>
    <scope>NUCLEOTIDE SEQUENCE</scope>
    <source>
        <strain evidence="7">EL160426</strain>
    </source>
</reference>
<feature type="transmembrane region" description="Helical" evidence="5">
    <location>
        <begin position="232"/>
        <end position="255"/>
    </location>
</feature>
<protein>
    <submittedName>
        <fullName evidence="7">ABC transporter permease</fullName>
    </submittedName>
</protein>
<keyword evidence="3 5" id="KW-1133">Transmembrane helix</keyword>
<dbReference type="PANTHER" id="PTHR43471">
    <property type="entry name" value="ABC TRANSPORTER PERMEASE"/>
    <property type="match status" value="1"/>
</dbReference>
<dbReference type="RefSeq" id="WP_264789020.1">
    <property type="nucleotide sequence ID" value="NZ_AP026867.1"/>
</dbReference>
<evidence type="ECO:0000256" key="2">
    <source>
        <dbReference type="ARBA" id="ARBA00022692"/>
    </source>
</evidence>
<organism evidence="7 8">
    <name type="scientific">Aureispira anguillae</name>
    <dbReference type="NCBI Taxonomy" id="2864201"/>
    <lineage>
        <taxon>Bacteria</taxon>
        <taxon>Pseudomonadati</taxon>
        <taxon>Bacteroidota</taxon>
        <taxon>Saprospiria</taxon>
        <taxon>Saprospirales</taxon>
        <taxon>Saprospiraceae</taxon>
        <taxon>Aureispira</taxon>
    </lineage>
</organism>
<dbReference type="Pfam" id="PF12698">
    <property type="entry name" value="ABC2_membrane_3"/>
    <property type="match status" value="1"/>
</dbReference>
<keyword evidence="4 5" id="KW-0472">Membrane</keyword>
<evidence type="ECO:0000256" key="3">
    <source>
        <dbReference type="ARBA" id="ARBA00022989"/>
    </source>
</evidence>
<feature type="transmembrane region" description="Helical" evidence="5">
    <location>
        <begin position="183"/>
        <end position="201"/>
    </location>
</feature>
<evidence type="ECO:0000313" key="7">
    <source>
        <dbReference type="EMBL" id="BDS13768.1"/>
    </source>
</evidence>
<proteinExistence type="predicted"/>
<keyword evidence="8" id="KW-1185">Reference proteome</keyword>
<feature type="transmembrane region" description="Helical" evidence="5">
    <location>
        <begin position="275"/>
        <end position="298"/>
    </location>
</feature>
<dbReference type="GO" id="GO:0016020">
    <property type="term" value="C:membrane"/>
    <property type="evidence" value="ECO:0007669"/>
    <property type="project" value="UniProtKB-SubCell"/>
</dbReference>
<gene>
    <name evidence="7" type="ORF">AsAng_0045300</name>
</gene>
<evidence type="ECO:0000256" key="4">
    <source>
        <dbReference type="ARBA" id="ARBA00023136"/>
    </source>
</evidence>
<dbReference type="PANTHER" id="PTHR43471:SF3">
    <property type="entry name" value="ABC TRANSPORTER PERMEASE PROTEIN NATB"/>
    <property type="match status" value="1"/>
</dbReference>
<sequence>MHTILTVIKKELKDTLRDKKTLFSAIILPALAIPLLLLGVSSLQKNLINKEKEKQLKVVLINAPEAVSAQFQDESITLLASMDLNQAKDSVASEDLDAVLEFAPSFATNIDSFKKGVVNMYYKSTNIMVERRLKEKLDAYEAIVLNQRMEQLNIAKETLTPVQLETINVASAKEQIGKSIGGFIPYIFILFCFMGCMYPALDLITGEKERGTIETLLTVPASRFSILIGKTITIALVGVVASVMTIGGMILALNLGSDIPASFMDSIADMLSLKFILMLFAMLLPLSFFFAGVLSAMVVRTSSFKEAQSYVTPMTFVVIIPALVATMPGVELNWQFALIPILNVALATKEIIAGTIHLGQYITIVFSLIVFATLSVLISYKQFSQEKNVLK</sequence>
<feature type="transmembrane region" description="Helical" evidence="5">
    <location>
        <begin position="21"/>
        <end position="40"/>
    </location>
</feature>
<feature type="domain" description="ABC-2 type transporter transmembrane" evidence="6">
    <location>
        <begin position="19"/>
        <end position="380"/>
    </location>
</feature>
<feature type="transmembrane region" description="Helical" evidence="5">
    <location>
        <begin position="358"/>
        <end position="380"/>
    </location>
</feature>
<dbReference type="EMBL" id="AP026867">
    <property type="protein sequence ID" value="BDS13768.1"/>
    <property type="molecule type" value="Genomic_DNA"/>
</dbReference>
<evidence type="ECO:0000256" key="5">
    <source>
        <dbReference type="SAM" id="Phobius"/>
    </source>
</evidence>
<evidence type="ECO:0000313" key="8">
    <source>
        <dbReference type="Proteomes" id="UP001060919"/>
    </source>
</evidence>